<dbReference type="Pfam" id="PF02604">
    <property type="entry name" value="PhdYeFM_antitox"/>
    <property type="match status" value="1"/>
</dbReference>
<name>A0A840F3J7_9SPHN</name>
<evidence type="ECO:0000256" key="2">
    <source>
        <dbReference type="RuleBase" id="RU362080"/>
    </source>
</evidence>
<dbReference type="InterPro" id="IPR006442">
    <property type="entry name" value="Antitoxin_Phd/YefM"/>
</dbReference>
<comment type="similarity">
    <text evidence="1 2">Belongs to the phD/YefM antitoxin family.</text>
</comment>
<keyword evidence="4" id="KW-1185">Reference proteome</keyword>
<accession>A0A840F3J7</accession>
<dbReference type="InterPro" id="IPR036165">
    <property type="entry name" value="YefM-like_sf"/>
</dbReference>
<evidence type="ECO:0000313" key="4">
    <source>
        <dbReference type="Proteomes" id="UP000529795"/>
    </source>
</evidence>
<dbReference type="NCBIfam" id="TIGR01552">
    <property type="entry name" value="phd_fam"/>
    <property type="match status" value="1"/>
</dbReference>
<dbReference type="EMBL" id="JACIEV010000001">
    <property type="protein sequence ID" value="MBB4152410.1"/>
    <property type="molecule type" value="Genomic_DNA"/>
</dbReference>
<dbReference type="AlphaFoldDB" id="A0A840F3J7"/>
<proteinExistence type="inferred from homology"/>
<comment type="function">
    <text evidence="2">Antitoxin component of a type II toxin-antitoxin (TA) system.</text>
</comment>
<dbReference type="Gene3D" id="3.40.1620.10">
    <property type="entry name" value="YefM-like domain"/>
    <property type="match status" value="1"/>
</dbReference>
<sequence>MRHVPIAEFKDRLSEMVAAVAEEGAISITRHGREVARLIPPEMDVVERRRQAFTALASVRNEMKAEGIPATTRAEIADWIAEGRNRG</sequence>
<dbReference type="Proteomes" id="UP000529795">
    <property type="component" value="Unassembled WGS sequence"/>
</dbReference>
<gene>
    <name evidence="3" type="ORF">GGQ80_000286</name>
</gene>
<protein>
    <recommendedName>
        <fullName evidence="2">Antitoxin</fullName>
    </recommendedName>
</protein>
<reference evidence="3 4" key="1">
    <citation type="submission" date="2020-08" db="EMBL/GenBank/DDBJ databases">
        <title>Genomic Encyclopedia of Type Strains, Phase IV (KMG-IV): sequencing the most valuable type-strain genomes for metagenomic binning, comparative biology and taxonomic classification.</title>
        <authorList>
            <person name="Goeker M."/>
        </authorList>
    </citation>
    <scope>NUCLEOTIDE SEQUENCE [LARGE SCALE GENOMIC DNA]</scope>
    <source>
        <strain evidence="3 4">YC6723</strain>
    </source>
</reference>
<organism evidence="3 4">
    <name type="scientific">Sphingomonas jinjuensis</name>
    <dbReference type="NCBI Taxonomy" id="535907"/>
    <lineage>
        <taxon>Bacteria</taxon>
        <taxon>Pseudomonadati</taxon>
        <taxon>Pseudomonadota</taxon>
        <taxon>Alphaproteobacteria</taxon>
        <taxon>Sphingomonadales</taxon>
        <taxon>Sphingomonadaceae</taxon>
        <taxon>Sphingomonas</taxon>
    </lineage>
</organism>
<evidence type="ECO:0000313" key="3">
    <source>
        <dbReference type="EMBL" id="MBB4152410.1"/>
    </source>
</evidence>
<comment type="caution">
    <text evidence="3">The sequence shown here is derived from an EMBL/GenBank/DDBJ whole genome shotgun (WGS) entry which is preliminary data.</text>
</comment>
<evidence type="ECO:0000256" key="1">
    <source>
        <dbReference type="ARBA" id="ARBA00009981"/>
    </source>
</evidence>
<dbReference type="SUPFAM" id="SSF143120">
    <property type="entry name" value="YefM-like"/>
    <property type="match status" value="1"/>
</dbReference>